<feature type="binding site" evidence="10">
    <location>
        <position position="318"/>
    </location>
    <ligand>
        <name>acetyl-CoA</name>
        <dbReference type="ChEBI" id="CHEBI:57288"/>
    </ligand>
</feature>
<evidence type="ECO:0000256" key="6">
    <source>
        <dbReference type="ARBA" id="ARBA00022723"/>
    </source>
</evidence>
<evidence type="ECO:0000256" key="5">
    <source>
        <dbReference type="ARBA" id="ARBA00022679"/>
    </source>
</evidence>
<evidence type="ECO:0000256" key="11">
    <source>
        <dbReference type="NCBIfam" id="TIGR01345"/>
    </source>
</evidence>
<keyword evidence="6 10" id="KW-0479">Metal-binding</keyword>
<feature type="domain" description="Malate synthase C-terminal" evidence="16">
    <location>
        <begin position="595"/>
        <end position="684"/>
    </location>
</feature>
<dbReference type="Pfam" id="PF01274">
    <property type="entry name" value="MS_TIM-barrel"/>
    <property type="match status" value="1"/>
</dbReference>
<dbReference type="InterPro" id="IPR006253">
    <property type="entry name" value="Malate_synthG"/>
</dbReference>
<dbReference type="HAMAP" id="MF_00641">
    <property type="entry name" value="Malate_synth_G"/>
    <property type="match status" value="1"/>
</dbReference>
<evidence type="ECO:0000313" key="18">
    <source>
        <dbReference type="Proteomes" id="UP001595528"/>
    </source>
</evidence>
<dbReference type="PANTHER" id="PTHR42739:SF1">
    <property type="entry name" value="MALATE SYNTHASE G"/>
    <property type="match status" value="1"/>
</dbReference>
<reference evidence="18" key="1">
    <citation type="journal article" date="2019" name="Int. J. Syst. Evol. Microbiol.">
        <title>The Global Catalogue of Microorganisms (GCM) 10K type strain sequencing project: providing services to taxonomists for standard genome sequencing and annotation.</title>
        <authorList>
            <consortium name="The Broad Institute Genomics Platform"/>
            <consortium name="The Broad Institute Genome Sequencing Center for Infectious Disease"/>
            <person name="Wu L."/>
            <person name="Ma J."/>
        </authorList>
    </citation>
    <scope>NUCLEOTIDE SEQUENCE [LARGE SCALE GENOMIC DNA]</scope>
    <source>
        <strain evidence="18">KCTC 42964</strain>
    </source>
</reference>
<gene>
    <name evidence="10" type="primary">glcB</name>
    <name evidence="17" type="ORF">ACFOGJ_07595</name>
</gene>
<feature type="active site" description="Proton acceptor" evidence="10">
    <location>
        <position position="344"/>
    </location>
</feature>
<evidence type="ECO:0000256" key="8">
    <source>
        <dbReference type="ARBA" id="ARBA00023097"/>
    </source>
</evidence>
<evidence type="ECO:0000259" key="14">
    <source>
        <dbReference type="Pfam" id="PF20656"/>
    </source>
</evidence>
<feature type="binding site" evidence="10">
    <location>
        <begin position="130"/>
        <end position="131"/>
    </location>
    <ligand>
        <name>acetyl-CoA</name>
        <dbReference type="ChEBI" id="CHEBI:57288"/>
    </ligand>
</feature>
<dbReference type="InterPro" id="IPR001465">
    <property type="entry name" value="Malate_synthase_TIM"/>
</dbReference>
<dbReference type="GO" id="GO:0004474">
    <property type="term" value="F:malate synthase activity"/>
    <property type="evidence" value="ECO:0007669"/>
    <property type="project" value="UniProtKB-EC"/>
</dbReference>
<evidence type="ECO:0000256" key="3">
    <source>
        <dbReference type="ARBA" id="ARBA00022490"/>
    </source>
</evidence>
<accession>A0ABV7KXH6</accession>
<dbReference type="InterPro" id="IPR044856">
    <property type="entry name" value="Malate_synth_C_sf"/>
</dbReference>
<dbReference type="InterPro" id="IPR011076">
    <property type="entry name" value="Malate_synth_sf"/>
</dbReference>
<dbReference type="NCBIfam" id="TIGR01345">
    <property type="entry name" value="malate_syn_G"/>
    <property type="match status" value="1"/>
</dbReference>
<comment type="cofactor">
    <cofactor evidence="1 10">
        <name>Mg(2+)</name>
        <dbReference type="ChEBI" id="CHEBI:18420"/>
    </cofactor>
</comment>
<dbReference type="InterPro" id="IPR046363">
    <property type="entry name" value="MS_N_TIM-barrel_dom"/>
</dbReference>
<comment type="subunit">
    <text evidence="10">Monomer.</text>
</comment>
<dbReference type="InterPro" id="IPR048355">
    <property type="entry name" value="MS_C"/>
</dbReference>
<dbReference type="InterPro" id="IPR048356">
    <property type="entry name" value="MS_N"/>
</dbReference>
<dbReference type="EC" id="2.3.3.9" evidence="10 11"/>
<comment type="function">
    <text evidence="10">Involved in the glycolate utilization. Catalyzes the condensation and subsequent hydrolysis of acetyl-coenzyme A (acetyl-CoA) and glyoxylate to form malate and CoA.</text>
</comment>
<comment type="subcellular location">
    <subcellularLocation>
        <location evidence="10 12">Cytoplasm</location>
    </subcellularLocation>
</comment>
<dbReference type="Gene3D" id="3.20.20.360">
    <property type="entry name" value="Malate synthase, domain 3"/>
    <property type="match status" value="2"/>
</dbReference>
<evidence type="ECO:0000256" key="2">
    <source>
        <dbReference type="ARBA" id="ARBA00022435"/>
    </source>
</evidence>
<evidence type="ECO:0000259" key="16">
    <source>
        <dbReference type="Pfam" id="PF20659"/>
    </source>
</evidence>
<organism evidence="17 18">
    <name type="scientific">Marinibaculum pumilum</name>
    <dbReference type="NCBI Taxonomy" id="1766165"/>
    <lineage>
        <taxon>Bacteria</taxon>
        <taxon>Pseudomonadati</taxon>
        <taxon>Pseudomonadota</taxon>
        <taxon>Alphaproteobacteria</taxon>
        <taxon>Rhodospirillales</taxon>
        <taxon>Rhodospirillaceae</taxon>
        <taxon>Marinibaculum</taxon>
    </lineage>
</organism>
<comment type="catalytic activity">
    <reaction evidence="9 10 12">
        <text>glyoxylate + acetyl-CoA + H2O = (S)-malate + CoA + H(+)</text>
        <dbReference type="Rhea" id="RHEA:18181"/>
        <dbReference type="ChEBI" id="CHEBI:15377"/>
        <dbReference type="ChEBI" id="CHEBI:15378"/>
        <dbReference type="ChEBI" id="CHEBI:15589"/>
        <dbReference type="ChEBI" id="CHEBI:36655"/>
        <dbReference type="ChEBI" id="CHEBI:57287"/>
        <dbReference type="ChEBI" id="CHEBI:57288"/>
        <dbReference type="EC" id="2.3.3.9"/>
    </reaction>
</comment>
<feature type="modified residue" description="Cysteine sulfenic acid (-SOH)" evidence="10">
    <location>
        <position position="621"/>
    </location>
</feature>
<feature type="binding site" evidence="10">
    <location>
        <begin position="461"/>
        <end position="464"/>
    </location>
    <ligand>
        <name>glyoxylate</name>
        <dbReference type="ChEBI" id="CHEBI:36655"/>
    </ligand>
</feature>
<feature type="binding site" evidence="10">
    <location>
        <position position="436"/>
    </location>
    <ligand>
        <name>glyoxylate</name>
        <dbReference type="ChEBI" id="CHEBI:36655"/>
    </ligand>
</feature>
<dbReference type="PANTHER" id="PTHR42739">
    <property type="entry name" value="MALATE SYNTHASE G"/>
    <property type="match status" value="1"/>
</dbReference>
<feature type="domain" description="Malate synthase G alpha-beta insertion" evidence="15">
    <location>
        <begin position="165"/>
        <end position="240"/>
    </location>
</feature>
<dbReference type="Pfam" id="PF20656">
    <property type="entry name" value="MS_N"/>
    <property type="match status" value="1"/>
</dbReference>
<keyword evidence="17" id="KW-0012">Acyltransferase</keyword>
<keyword evidence="3 10" id="KW-0963">Cytoplasm</keyword>
<evidence type="ECO:0000259" key="15">
    <source>
        <dbReference type="Pfam" id="PF20658"/>
    </source>
</evidence>
<comment type="pathway">
    <text evidence="10 12">Carbohydrate metabolism; glyoxylate cycle; (S)-malate from isocitrate: step 2/2.</text>
</comment>
<proteinExistence type="inferred from homology"/>
<dbReference type="NCBIfam" id="NF002825">
    <property type="entry name" value="PRK02999.1"/>
    <property type="match status" value="1"/>
</dbReference>
<feature type="binding site" evidence="10">
    <location>
        <position position="281"/>
    </location>
    <ligand>
        <name>acetyl-CoA</name>
        <dbReference type="ChEBI" id="CHEBI:57288"/>
    </ligand>
</feature>
<feature type="binding site" evidence="10">
    <location>
        <position position="545"/>
    </location>
    <ligand>
        <name>acetyl-CoA</name>
        <dbReference type="ChEBI" id="CHEBI:57288"/>
    </ligand>
</feature>
<feature type="binding site" evidence="10">
    <location>
        <position position="344"/>
    </location>
    <ligand>
        <name>glyoxylate</name>
        <dbReference type="ChEBI" id="CHEBI:36655"/>
    </ligand>
</feature>
<keyword evidence="8 10" id="KW-0558">Oxidation</keyword>
<keyword evidence="7 10" id="KW-0460">Magnesium</keyword>
<evidence type="ECO:0000256" key="4">
    <source>
        <dbReference type="ARBA" id="ARBA00022532"/>
    </source>
</evidence>
<dbReference type="Pfam" id="PF20659">
    <property type="entry name" value="MS_C"/>
    <property type="match status" value="1"/>
</dbReference>
<name>A0ABV7KXH6_9PROT</name>
<sequence length="729" mass="78881">MSKQTPVGWIAIGGLQVAAELHRFIETEALPGTGVPSDRFWAGFDALLHDLAPRNRALLARRDELQAQIDAWYRERRGQAIEPAELKAFLEEIGYLLPEGPDFTVSTANVDAEIATIAGPQLVVPCSNARYALNAANARWGSLYDALYGTDAIPEGPETARGGAYNPARGAEVIEIARGLLDRTAPLADGSHRDATGYAIAGGRLVVALDGGGSTGLQDPGQLAGWQGDDASPTAVLLAHNGLHLEIVIDRDHAIGRDDPAGVADVIVEAAVTTIIDCEDSVAAVDAADKVAVYRNWLGLMKGSLTASFPKGGRKVERHLNPDRRYRTADGETVRHGRSLMLVRNVGHLMTVDAIRLQDGSEVPEGMLDAMVTSLIALHDLRGDGPLHNSRTGSVYIVKPKMHGPEEVAFAAELFARVEAVLELPPATLKMGIMDEERRTTVNLKECIRAAADRVVFINTGFLDRTGDEIHTAMEAGPMIRKGDMKAAPWIKAYEDWNVDIGLACGLRGHAQIGKGMWAMPDLMAAMLEQKIGHPMAGASTAWVPSPTAATLHALHYHEVDVAARQAELADRPRASLEAILTVPLADRPNWSPEEVQEELDNNAQGILGYVVRWVDHGVGCSKVPDIHDVGLMEDRATCRISSQHIANWLHHGICTEDQVRETMQRMAAVVDRQNDGDPDYRPMAPDFGGSIAFQAACDLVFEGRAQPSGYTEPVLHRRRIEAKRAAAV</sequence>
<dbReference type="Gene3D" id="1.20.1220.12">
    <property type="entry name" value="Malate synthase, domain III"/>
    <property type="match status" value="1"/>
</dbReference>
<evidence type="ECO:0000256" key="10">
    <source>
        <dbReference type="HAMAP-Rule" id="MF_00641"/>
    </source>
</evidence>
<keyword evidence="5 10" id="KW-0808">Transferase</keyword>
<dbReference type="CDD" id="cd00728">
    <property type="entry name" value="malate_synt_G"/>
    <property type="match status" value="1"/>
</dbReference>
<feature type="domain" description="Malate synthase N-terminal" evidence="14">
    <location>
        <begin position="22"/>
        <end position="76"/>
    </location>
</feature>
<evidence type="ECO:0000256" key="1">
    <source>
        <dbReference type="ARBA" id="ARBA00001946"/>
    </source>
</evidence>
<dbReference type="Proteomes" id="UP001595528">
    <property type="component" value="Unassembled WGS sequence"/>
</dbReference>
<dbReference type="EMBL" id="JBHRTR010000019">
    <property type="protein sequence ID" value="MFC3227086.1"/>
    <property type="molecule type" value="Genomic_DNA"/>
</dbReference>
<feature type="binding site" evidence="10">
    <location>
        <position position="123"/>
    </location>
    <ligand>
        <name>acetyl-CoA</name>
        <dbReference type="ChEBI" id="CHEBI:57288"/>
    </ligand>
</feature>
<dbReference type="SUPFAM" id="SSF51645">
    <property type="entry name" value="Malate synthase G"/>
    <property type="match status" value="1"/>
</dbReference>
<dbReference type="InterPro" id="IPR048357">
    <property type="entry name" value="MSG_insertion"/>
</dbReference>
<feature type="binding site" evidence="10">
    <location>
        <position position="464"/>
    </location>
    <ligand>
        <name>Mg(2+)</name>
        <dbReference type="ChEBI" id="CHEBI:18420"/>
    </ligand>
</feature>
<feature type="binding site" evidence="10">
    <location>
        <position position="436"/>
    </location>
    <ligand>
        <name>Mg(2+)</name>
        <dbReference type="ChEBI" id="CHEBI:18420"/>
    </ligand>
</feature>
<keyword evidence="4 10" id="KW-0816">Tricarboxylic acid cycle</keyword>
<comment type="caution">
    <text evidence="17">The sequence shown here is derived from an EMBL/GenBank/DDBJ whole genome shotgun (WGS) entry which is preliminary data.</text>
</comment>
<feature type="domain" description="Malate synthase TIM barrel" evidence="13">
    <location>
        <begin position="341"/>
        <end position="576"/>
    </location>
</feature>
<feature type="active site" description="Proton donor" evidence="10">
    <location>
        <position position="635"/>
    </location>
</feature>
<dbReference type="RefSeq" id="WP_379899247.1">
    <property type="nucleotide sequence ID" value="NZ_JBHRTR010000019.1"/>
</dbReference>
<evidence type="ECO:0000256" key="9">
    <source>
        <dbReference type="ARBA" id="ARBA00047918"/>
    </source>
</evidence>
<evidence type="ECO:0000259" key="13">
    <source>
        <dbReference type="Pfam" id="PF01274"/>
    </source>
</evidence>
<keyword evidence="18" id="KW-1185">Reference proteome</keyword>
<evidence type="ECO:0000313" key="17">
    <source>
        <dbReference type="EMBL" id="MFC3227086.1"/>
    </source>
</evidence>
<evidence type="ECO:0000256" key="12">
    <source>
        <dbReference type="RuleBase" id="RU003572"/>
    </source>
</evidence>
<evidence type="ECO:0000256" key="7">
    <source>
        <dbReference type="ARBA" id="ARBA00022842"/>
    </source>
</evidence>
<keyword evidence="2 10" id="KW-0329">Glyoxylate bypass</keyword>
<dbReference type="Pfam" id="PF20658">
    <property type="entry name" value="MSG_insertion"/>
    <property type="match status" value="1"/>
</dbReference>
<comment type="similarity">
    <text evidence="10 12">Belongs to the malate synthase family. GlcB subfamily.</text>
</comment>
<comment type="caution">
    <text evidence="10">Lacks conserved residue(s) required for the propagation of feature annotation.</text>
</comment>
<protein>
    <recommendedName>
        <fullName evidence="10 11">Malate synthase G</fullName>
        <ecNumber evidence="10 11">2.3.3.9</ecNumber>
    </recommendedName>
</protein>